<dbReference type="InterPro" id="IPR019821">
    <property type="entry name" value="Kinesin_motor_CS"/>
</dbReference>
<name>A0A2J7PY01_9NEOP</name>
<feature type="binding site" evidence="5">
    <location>
        <begin position="109"/>
        <end position="116"/>
    </location>
    <ligand>
        <name>ATP</name>
        <dbReference type="ChEBI" id="CHEBI:30616"/>
    </ligand>
</feature>
<keyword evidence="4" id="KW-0963">Cytoplasm</keyword>
<evidence type="ECO:0000259" key="8">
    <source>
        <dbReference type="PROSITE" id="PS50067"/>
    </source>
</evidence>
<dbReference type="PRINTS" id="PR00380">
    <property type="entry name" value="KINESINHEAVY"/>
</dbReference>
<dbReference type="AlphaFoldDB" id="A0A2J7PY01"/>
<dbReference type="GO" id="GO:0003777">
    <property type="term" value="F:microtubule motor activity"/>
    <property type="evidence" value="ECO:0007669"/>
    <property type="project" value="InterPro"/>
</dbReference>
<dbReference type="GO" id="GO:0007018">
    <property type="term" value="P:microtubule-based movement"/>
    <property type="evidence" value="ECO:0007669"/>
    <property type="project" value="InterPro"/>
</dbReference>
<dbReference type="GO" id="GO:0016887">
    <property type="term" value="F:ATP hydrolysis activity"/>
    <property type="evidence" value="ECO:0007669"/>
    <property type="project" value="TreeGrafter"/>
</dbReference>
<dbReference type="PROSITE" id="PS50067">
    <property type="entry name" value="KINESIN_MOTOR_2"/>
    <property type="match status" value="1"/>
</dbReference>
<comment type="caution">
    <text evidence="9">The sequence shown here is derived from an EMBL/GenBank/DDBJ whole genome shotgun (WGS) entry which is preliminary data.</text>
</comment>
<keyword evidence="10" id="KW-1185">Reference proteome</keyword>
<dbReference type="SMART" id="SM00129">
    <property type="entry name" value="KISc"/>
    <property type="match status" value="1"/>
</dbReference>
<dbReference type="PROSITE" id="PS00411">
    <property type="entry name" value="KINESIN_MOTOR_1"/>
    <property type="match status" value="1"/>
</dbReference>
<keyword evidence="5 6" id="KW-0505">Motor protein</keyword>
<dbReference type="STRING" id="105785.A0A2J7PY01"/>
<proteinExistence type="inferred from homology"/>
<dbReference type="PANTHER" id="PTHR24115:SF600">
    <property type="entry name" value="KINESIN-LIKE PROTEIN KIF23"/>
    <property type="match status" value="1"/>
</dbReference>
<dbReference type="InterPro" id="IPR001752">
    <property type="entry name" value="Kinesin_motor_dom"/>
</dbReference>
<feature type="coiled-coil region" evidence="7">
    <location>
        <begin position="528"/>
        <end position="562"/>
    </location>
</feature>
<evidence type="ECO:0000256" key="1">
    <source>
        <dbReference type="ARBA" id="ARBA00004245"/>
    </source>
</evidence>
<keyword evidence="3 5" id="KW-0067">ATP-binding</keyword>
<dbReference type="Pfam" id="PF00225">
    <property type="entry name" value="Kinesin"/>
    <property type="match status" value="1"/>
</dbReference>
<dbReference type="Gene3D" id="3.40.850.10">
    <property type="entry name" value="Kinesin motor domain"/>
    <property type="match status" value="1"/>
</dbReference>
<evidence type="ECO:0000256" key="2">
    <source>
        <dbReference type="ARBA" id="ARBA00022741"/>
    </source>
</evidence>
<dbReference type="EMBL" id="NEVH01020852">
    <property type="protein sequence ID" value="PNF21211.1"/>
    <property type="molecule type" value="Genomic_DNA"/>
</dbReference>
<dbReference type="InterPro" id="IPR027640">
    <property type="entry name" value="Kinesin-like_fam"/>
</dbReference>
<gene>
    <name evidence="9" type="ORF">B7P43_G05098</name>
</gene>
<dbReference type="InterPro" id="IPR027417">
    <property type="entry name" value="P-loop_NTPase"/>
</dbReference>
<organism evidence="9 10">
    <name type="scientific">Cryptotermes secundus</name>
    <dbReference type="NCBI Taxonomy" id="105785"/>
    <lineage>
        <taxon>Eukaryota</taxon>
        <taxon>Metazoa</taxon>
        <taxon>Ecdysozoa</taxon>
        <taxon>Arthropoda</taxon>
        <taxon>Hexapoda</taxon>
        <taxon>Insecta</taxon>
        <taxon>Pterygota</taxon>
        <taxon>Neoptera</taxon>
        <taxon>Polyneoptera</taxon>
        <taxon>Dictyoptera</taxon>
        <taxon>Blattodea</taxon>
        <taxon>Blattoidea</taxon>
        <taxon>Termitoidae</taxon>
        <taxon>Kalotermitidae</taxon>
        <taxon>Cryptotermitinae</taxon>
        <taxon>Cryptotermes</taxon>
    </lineage>
</organism>
<dbReference type="GO" id="GO:0005524">
    <property type="term" value="F:ATP binding"/>
    <property type="evidence" value="ECO:0007669"/>
    <property type="project" value="UniProtKB-UniRule"/>
</dbReference>
<evidence type="ECO:0000313" key="10">
    <source>
        <dbReference type="Proteomes" id="UP000235965"/>
    </source>
</evidence>
<evidence type="ECO:0000313" key="9">
    <source>
        <dbReference type="EMBL" id="PNF21211.1"/>
    </source>
</evidence>
<dbReference type="GO" id="GO:0008017">
    <property type="term" value="F:microtubule binding"/>
    <property type="evidence" value="ECO:0007669"/>
    <property type="project" value="InterPro"/>
</dbReference>
<evidence type="ECO:0000256" key="7">
    <source>
        <dbReference type="SAM" id="Coils"/>
    </source>
</evidence>
<evidence type="ECO:0000256" key="6">
    <source>
        <dbReference type="RuleBase" id="RU000394"/>
    </source>
</evidence>
<dbReference type="SUPFAM" id="SSF52540">
    <property type="entry name" value="P-loop containing nucleoside triphosphate hydrolases"/>
    <property type="match status" value="1"/>
</dbReference>
<dbReference type="Proteomes" id="UP000235965">
    <property type="component" value="Unassembled WGS sequence"/>
</dbReference>
<dbReference type="OrthoDB" id="2403182at2759"/>
<evidence type="ECO:0000256" key="5">
    <source>
        <dbReference type="PROSITE-ProRule" id="PRU00283"/>
    </source>
</evidence>
<dbReference type="GO" id="GO:0005871">
    <property type="term" value="C:kinesin complex"/>
    <property type="evidence" value="ECO:0007669"/>
    <property type="project" value="TreeGrafter"/>
</dbReference>
<comment type="similarity">
    <text evidence="5 6">Belongs to the TRAFAC class myosin-kinesin ATPase superfamily. Kinesin family.</text>
</comment>
<evidence type="ECO:0000256" key="3">
    <source>
        <dbReference type="ARBA" id="ARBA00022840"/>
    </source>
</evidence>
<keyword evidence="4" id="KW-0206">Cytoskeleton</keyword>
<dbReference type="GO" id="GO:0005634">
    <property type="term" value="C:nucleus"/>
    <property type="evidence" value="ECO:0007669"/>
    <property type="project" value="TreeGrafter"/>
</dbReference>
<dbReference type="InterPro" id="IPR036961">
    <property type="entry name" value="Kinesin_motor_dom_sf"/>
</dbReference>
<dbReference type="PANTHER" id="PTHR24115">
    <property type="entry name" value="KINESIN-RELATED"/>
    <property type="match status" value="1"/>
</dbReference>
<dbReference type="GO" id="GO:0051256">
    <property type="term" value="P:mitotic spindle midzone assembly"/>
    <property type="evidence" value="ECO:0007669"/>
    <property type="project" value="TreeGrafter"/>
</dbReference>
<dbReference type="GO" id="GO:0005874">
    <property type="term" value="C:microtubule"/>
    <property type="evidence" value="ECO:0007669"/>
    <property type="project" value="UniProtKB-KW"/>
</dbReference>
<sequence length="565" mass="64976">MESARRKTSQEKVSAKVKSAAEDRVKVFCRIKPVPNDESCLKVRSHTEVSLLPPETRASHHQQNGREIRHSFSYVFDEQASHKEVFDRVALPLVENLIRGKNGVIFAYGVTGSGKTFTMAGRPQDGGVVPRCLDVIFNSISSNLATKYVFLPDRINGFGIQSDSGAVMNGQHELHSGRSLRMQKNDTHFGQRIPDDTKIEGIINANSTYAVFVTYVEIYNNAVFDLLEDVSKDAIRLNKLQVKNIREDAYHNMYVHSVTEVEVKSTEEAFEVFSKGQKRKRMAMTILNPESSRSHSVFTIRLVQAPLYSQGESSLTYMKATHISQLSLVDLAGSERTKRTNNCGQRLREAGSINNSLMTLRTCLKVLRDNQLHKYRRLVPYRYSKMTLLFKRFFEGEGRVQMIVCVNPNVDEYAETVHVMKFSEMTQEVQTDFILPEVRKKHNLVSKEALREVEENWNGESDYSTNTNNDHAQMSPDLVMKRCIIFKEWQKMFHDFYNKFRDVEEEKSLAEHECFSWPTAVDQGVNKMIALRNRMVSYESKLKNMNKQIKEEEADTLSIKQELQY</sequence>
<comment type="subcellular location">
    <subcellularLocation>
        <location evidence="1">Cytoplasm</location>
        <location evidence="1">Cytoskeleton</location>
    </subcellularLocation>
</comment>
<feature type="domain" description="Kinesin motor" evidence="8">
    <location>
        <begin position="24"/>
        <end position="429"/>
    </location>
</feature>
<protein>
    <recommendedName>
        <fullName evidence="6">Kinesin-like protein</fullName>
    </recommendedName>
</protein>
<keyword evidence="6" id="KW-0493">Microtubule</keyword>
<dbReference type="InParanoid" id="A0A2J7PY01"/>
<accession>A0A2J7PY01</accession>
<evidence type="ECO:0000256" key="4">
    <source>
        <dbReference type="ARBA" id="ARBA00023212"/>
    </source>
</evidence>
<reference evidence="9 10" key="1">
    <citation type="submission" date="2017-12" db="EMBL/GenBank/DDBJ databases">
        <title>Hemimetabolous genomes reveal molecular basis of termite eusociality.</title>
        <authorList>
            <person name="Harrison M.C."/>
            <person name="Jongepier E."/>
            <person name="Robertson H.M."/>
            <person name="Arning N."/>
            <person name="Bitard-Feildel T."/>
            <person name="Chao H."/>
            <person name="Childers C.P."/>
            <person name="Dinh H."/>
            <person name="Doddapaneni H."/>
            <person name="Dugan S."/>
            <person name="Gowin J."/>
            <person name="Greiner C."/>
            <person name="Han Y."/>
            <person name="Hu H."/>
            <person name="Hughes D.S.T."/>
            <person name="Huylmans A.-K."/>
            <person name="Kemena C."/>
            <person name="Kremer L.P.M."/>
            <person name="Lee S.L."/>
            <person name="Lopez-Ezquerra A."/>
            <person name="Mallet L."/>
            <person name="Monroy-Kuhn J.M."/>
            <person name="Moser A."/>
            <person name="Murali S.C."/>
            <person name="Muzny D.M."/>
            <person name="Otani S."/>
            <person name="Piulachs M.-D."/>
            <person name="Poelchau M."/>
            <person name="Qu J."/>
            <person name="Schaub F."/>
            <person name="Wada-Katsumata A."/>
            <person name="Worley K.C."/>
            <person name="Xie Q."/>
            <person name="Ylla G."/>
            <person name="Poulsen M."/>
            <person name="Gibbs R.A."/>
            <person name="Schal C."/>
            <person name="Richards S."/>
            <person name="Belles X."/>
            <person name="Korb J."/>
            <person name="Bornberg-Bauer E."/>
        </authorList>
    </citation>
    <scope>NUCLEOTIDE SEQUENCE [LARGE SCALE GENOMIC DNA]</scope>
    <source>
        <tissue evidence="9">Whole body</tissue>
    </source>
</reference>
<keyword evidence="7" id="KW-0175">Coiled coil</keyword>
<keyword evidence="2 5" id="KW-0547">Nucleotide-binding</keyword>